<evidence type="ECO:0000256" key="5">
    <source>
        <dbReference type="ARBA" id="ARBA00022801"/>
    </source>
</evidence>
<dbReference type="InterPro" id="IPR001930">
    <property type="entry name" value="Peptidase_M1"/>
</dbReference>
<dbReference type="InterPro" id="IPR027268">
    <property type="entry name" value="Peptidase_M4/M1_CTD_sf"/>
</dbReference>
<keyword evidence="4 9" id="KW-0479">Metal-binding</keyword>
<evidence type="ECO:0000256" key="4">
    <source>
        <dbReference type="ARBA" id="ARBA00022723"/>
    </source>
</evidence>
<evidence type="ECO:0000313" key="16">
    <source>
        <dbReference type="Proteomes" id="UP001146120"/>
    </source>
</evidence>
<reference evidence="15" key="1">
    <citation type="submission" date="2022-11" db="EMBL/GenBank/DDBJ databases">
        <authorList>
            <person name="Morgan W.R."/>
            <person name="Tartar A."/>
        </authorList>
    </citation>
    <scope>NUCLEOTIDE SEQUENCE</scope>
    <source>
        <strain evidence="15">ARSEF 373</strain>
    </source>
</reference>
<keyword evidence="7 11" id="KW-0482">Metalloprotease</keyword>
<evidence type="ECO:0000259" key="12">
    <source>
        <dbReference type="Pfam" id="PF01433"/>
    </source>
</evidence>
<dbReference type="GO" id="GO:0042277">
    <property type="term" value="F:peptide binding"/>
    <property type="evidence" value="ECO:0007669"/>
    <property type="project" value="TreeGrafter"/>
</dbReference>
<dbReference type="SUPFAM" id="SSF55486">
    <property type="entry name" value="Metalloproteases ('zincins'), catalytic domain"/>
    <property type="match status" value="1"/>
</dbReference>
<reference evidence="15" key="2">
    <citation type="journal article" date="2023" name="Microbiol Resour">
        <title>Decontamination and Annotation of the Draft Genome Sequence of the Oomycete Lagenidium giganteum ARSEF 373.</title>
        <authorList>
            <person name="Morgan W.R."/>
            <person name="Tartar A."/>
        </authorList>
    </citation>
    <scope>NUCLEOTIDE SEQUENCE</scope>
    <source>
        <strain evidence="15">ARSEF 373</strain>
    </source>
</reference>
<dbReference type="Pfam" id="PF17900">
    <property type="entry name" value="Peptidase_M1_N"/>
    <property type="match status" value="1"/>
</dbReference>
<dbReference type="GO" id="GO:0005737">
    <property type="term" value="C:cytoplasm"/>
    <property type="evidence" value="ECO:0007669"/>
    <property type="project" value="TreeGrafter"/>
</dbReference>
<keyword evidence="3 11" id="KW-0645">Protease</keyword>
<evidence type="ECO:0000256" key="11">
    <source>
        <dbReference type="RuleBase" id="RU364040"/>
    </source>
</evidence>
<feature type="domain" description="Aminopeptidase N-like N-terminal" evidence="14">
    <location>
        <begin position="18"/>
        <end position="222"/>
    </location>
</feature>
<feature type="binding site" evidence="9">
    <location>
        <position position="351"/>
    </location>
    <ligand>
        <name>Zn(2+)</name>
        <dbReference type="ChEBI" id="CHEBI:29105"/>
        <note>catalytic</note>
    </ligand>
</feature>
<evidence type="ECO:0000256" key="7">
    <source>
        <dbReference type="ARBA" id="ARBA00023049"/>
    </source>
</evidence>
<evidence type="ECO:0000256" key="9">
    <source>
        <dbReference type="PIRSR" id="PIRSR634016-3"/>
    </source>
</evidence>
<dbReference type="InterPro" id="IPR024571">
    <property type="entry name" value="ERAP1-like_C_dom"/>
</dbReference>
<dbReference type="Pfam" id="PF01433">
    <property type="entry name" value="Peptidase_M1"/>
    <property type="match status" value="1"/>
</dbReference>
<dbReference type="Gene3D" id="1.25.50.20">
    <property type="match status" value="1"/>
</dbReference>
<feature type="domain" description="ERAP1-like C-terminal" evidence="13">
    <location>
        <begin position="568"/>
        <end position="881"/>
    </location>
</feature>
<feature type="site" description="Transition state stabilizer" evidence="10">
    <location>
        <position position="415"/>
    </location>
</feature>
<dbReference type="AlphaFoldDB" id="A0AAV2YL62"/>
<name>A0AAV2YL62_9STRA</name>
<keyword evidence="2 11" id="KW-0031">Aminopeptidase</keyword>
<dbReference type="GO" id="GO:0043171">
    <property type="term" value="P:peptide catabolic process"/>
    <property type="evidence" value="ECO:0007669"/>
    <property type="project" value="TreeGrafter"/>
</dbReference>
<comment type="similarity">
    <text evidence="1 11">Belongs to the peptidase M1 family.</text>
</comment>
<dbReference type="PANTHER" id="PTHR11533">
    <property type="entry name" value="PROTEASE M1 ZINC METALLOPROTEASE"/>
    <property type="match status" value="1"/>
</dbReference>
<dbReference type="FunFam" id="1.10.390.10:FF:000001">
    <property type="entry name" value="Aminopeptidase"/>
    <property type="match status" value="1"/>
</dbReference>
<dbReference type="GO" id="GO:0005615">
    <property type="term" value="C:extracellular space"/>
    <property type="evidence" value="ECO:0007669"/>
    <property type="project" value="TreeGrafter"/>
</dbReference>
<dbReference type="PRINTS" id="PR00756">
    <property type="entry name" value="ALADIPTASE"/>
</dbReference>
<dbReference type="Proteomes" id="UP001146120">
    <property type="component" value="Unassembled WGS sequence"/>
</dbReference>
<dbReference type="Pfam" id="PF11838">
    <property type="entry name" value="ERAP1_C"/>
    <property type="match status" value="1"/>
</dbReference>
<dbReference type="InterPro" id="IPR042097">
    <property type="entry name" value="Aminopeptidase_N-like_N_sf"/>
</dbReference>
<dbReference type="GO" id="GO:0006508">
    <property type="term" value="P:proteolysis"/>
    <property type="evidence" value="ECO:0007669"/>
    <property type="project" value="UniProtKB-KW"/>
</dbReference>
<dbReference type="GO" id="GO:0070006">
    <property type="term" value="F:metalloaminopeptidase activity"/>
    <property type="evidence" value="ECO:0007669"/>
    <property type="project" value="TreeGrafter"/>
</dbReference>
<dbReference type="EMBL" id="DAKRPA010000240">
    <property type="protein sequence ID" value="DAZ94646.1"/>
    <property type="molecule type" value="Genomic_DNA"/>
</dbReference>
<evidence type="ECO:0000256" key="1">
    <source>
        <dbReference type="ARBA" id="ARBA00010136"/>
    </source>
</evidence>
<dbReference type="GO" id="GO:0008270">
    <property type="term" value="F:zinc ion binding"/>
    <property type="evidence" value="ECO:0007669"/>
    <property type="project" value="UniProtKB-UniRule"/>
</dbReference>
<dbReference type="Gene3D" id="1.10.390.10">
    <property type="entry name" value="Neutral Protease Domain 2"/>
    <property type="match status" value="1"/>
</dbReference>
<dbReference type="InterPro" id="IPR034016">
    <property type="entry name" value="M1_APN-typ"/>
</dbReference>
<dbReference type="FunFam" id="2.60.40.1730:FF:000002">
    <property type="entry name" value="Aminopeptidase"/>
    <property type="match status" value="1"/>
</dbReference>
<dbReference type="CDD" id="cd09601">
    <property type="entry name" value="M1_APN-Q_like"/>
    <property type="match status" value="1"/>
</dbReference>
<comment type="cofactor">
    <cofactor evidence="9 11">
        <name>Zn(2+)</name>
        <dbReference type="ChEBI" id="CHEBI:29105"/>
    </cofactor>
    <text evidence="9 11">Binds 1 zinc ion per subunit.</text>
</comment>
<protein>
    <recommendedName>
        <fullName evidence="11">Aminopeptidase</fullName>
        <ecNumber evidence="11">3.4.11.-</ecNumber>
    </recommendedName>
</protein>
<feature type="active site" description="Proton acceptor" evidence="8">
    <location>
        <position position="329"/>
    </location>
</feature>
<dbReference type="Gene3D" id="2.60.40.1730">
    <property type="entry name" value="tricorn interacting facor f3 domain"/>
    <property type="match status" value="1"/>
</dbReference>
<keyword evidence="6 9" id="KW-0862">Zinc</keyword>
<dbReference type="Gene3D" id="2.60.40.1910">
    <property type="match status" value="1"/>
</dbReference>
<sequence>MAAPATKEFARLPTNVVPSKYHIDYDVIDLMNFRFEAAERIELRIAEDTTTITCHAVELYVYDVAIEYETPGSQEKVKQEAEHVSYTTKDESVQFQFAQTIPAGAANVVLSLRFHGFLNDQLKGFYRSEYEWENERRALAVTQFEACDARRAFVCWDEPAIKATYEISMVTDPDMTALSNMHVVQTQVRPKKNAHLRKNSRKDSGMEKWWKFAETPIMSTYLVAMVVGEFDSINDVSSEGVLVNVYTPLGKSERGRFALDVALKSLTYFSERFGIPYPLKKLDMVAIPDFLGAMENWGLVTYMESYLLIDDKLSSHEQRADTARTVCHEISHQWFGNLVTMEWWTGLWLNEGFAHFMEFDAVNHIFPEWKVWDTFVQEGLMGVALTRDCMHSSHPIEVIVHHPSEVDEIFDAISYDKGASIVRMLSEYLGREVFFQGVHNYLVKYSYQNTVTEDLWAELEKASGQKITEMAKTWTQKMGYPLISLVKRENGSYAITQERFFADKTMKGDDASLWDVPLTLVTSDQPATVKRIGIWAGKSSSPEGTQTPLLADEAVNAQLIVPSDANGWIKLNYDQAGYYLVNYPSEMWKKLQAPIKSKTFSVVDRLSLLNSIYSLAGSGIVPVSEALDFTGAFEDESEHLCWREISQNLSTLCLMFMHDPFYPKLQAFIRKLFSKIMAKLTWEPTSADESSEMGDFRSDVILVLGRAGDEAVIAEAKRRFVAYVGGDSSALNADIRLAVFKIHGWHSDEVHVTQLQKLYETSDFSEEKEHCLLSLGSVASPRLKQQVLDWALANVRAADIPRVFAGFAADPTARDLAWRCIQDNWDMMSTKFSGMTVGRAVCTIVGHFQSEDKGVEVAKFLESRNTSAFDRKLEDALEKIKVQSARYARDRDVLAQWLEARN</sequence>
<dbReference type="InterPro" id="IPR014782">
    <property type="entry name" value="Peptidase_M1_dom"/>
</dbReference>
<dbReference type="EC" id="3.4.11.-" evidence="11"/>
<evidence type="ECO:0000313" key="15">
    <source>
        <dbReference type="EMBL" id="DAZ94646.1"/>
    </source>
</evidence>
<dbReference type="PANTHER" id="PTHR11533:SF174">
    <property type="entry name" value="PUROMYCIN-SENSITIVE AMINOPEPTIDASE-RELATED"/>
    <property type="match status" value="1"/>
</dbReference>
<dbReference type="InterPro" id="IPR045357">
    <property type="entry name" value="Aminopeptidase_N-like_N"/>
</dbReference>
<evidence type="ECO:0000256" key="10">
    <source>
        <dbReference type="PIRSR" id="PIRSR634016-4"/>
    </source>
</evidence>
<feature type="binding site" evidence="9">
    <location>
        <position position="332"/>
    </location>
    <ligand>
        <name>Zn(2+)</name>
        <dbReference type="ChEBI" id="CHEBI:29105"/>
        <note>catalytic</note>
    </ligand>
</feature>
<proteinExistence type="inferred from homology"/>
<evidence type="ECO:0000256" key="6">
    <source>
        <dbReference type="ARBA" id="ARBA00022833"/>
    </source>
</evidence>
<comment type="caution">
    <text evidence="15">The sequence shown here is derived from an EMBL/GenBank/DDBJ whole genome shotgun (WGS) entry which is preliminary data.</text>
</comment>
<feature type="binding site" evidence="9">
    <location>
        <position position="328"/>
    </location>
    <ligand>
        <name>Zn(2+)</name>
        <dbReference type="ChEBI" id="CHEBI:29105"/>
        <note>catalytic</note>
    </ligand>
</feature>
<dbReference type="InterPro" id="IPR050344">
    <property type="entry name" value="Peptidase_M1_aminopeptidases"/>
</dbReference>
<evidence type="ECO:0000259" key="13">
    <source>
        <dbReference type="Pfam" id="PF11838"/>
    </source>
</evidence>
<keyword evidence="5 11" id="KW-0378">Hydrolase</keyword>
<dbReference type="GO" id="GO:0016020">
    <property type="term" value="C:membrane"/>
    <property type="evidence" value="ECO:0007669"/>
    <property type="project" value="TreeGrafter"/>
</dbReference>
<evidence type="ECO:0000256" key="3">
    <source>
        <dbReference type="ARBA" id="ARBA00022670"/>
    </source>
</evidence>
<organism evidence="15 16">
    <name type="scientific">Lagenidium giganteum</name>
    <dbReference type="NCBI Taxonomy" id="4803"/>
    <lineage>
        <taxon>Eukaryota</taxon>
        <taxon>Sar</taxon>
        <taxon>Stramenopiles</taxon>
        <taxon>Oomycota</taxon>
        <taxon>Peronosporomycetes</taxon>
        <taxon>Pythiales</taxon>
        <taxon>Pythiaceae</taxon>
    </lineage>
</organism>
<accession>A0AAV2YL62</accession>
<dbReference type="SUPFAM" id="SSF63737">
    <property type="entry name" value="Leukotriene A4 hydrolase N-terminal domain"/>
    <property type="match status" value="1"/>
</dbReference>
<feature type="domain" description="Peptidase M1 membrane alanine aminopeptidase" evidence="12">
    <location>
        <begin position="257"/>
        <end position="474"/>
    </location>
</feature>
<evidence type="ECO:0000256" key="8">
    <source>
        <dbReference type="PIRSR" id="PIRSR634016-1"/>
    </source>
</evidence>
<evidence type="ECO:0000256" key="2">
    <source>
        <dbReference type="ARBA" id="ARBA00022438"/>
    </source>
</evidence>
<gene>
    <name evidence="15" type="ORF">N0F65_010733</name>
</gene>
<evidence type="ECO:0000259" key="14">
    <source>
        <dbReference type="Pfam" id="PF17900"/>
    </source>
</evidence>
<keyword evidence="16" id="KW-1185">Reference proteome</keyword>